<keyword evidence="3" id="KW-1185">Reference proteome</keyword>
<evidence type="ECO:0000313" key="3">
    <source>
        <dbReference type="Proteomes" id="UP001206821"/>
    </source>
</evidence>
<gene>
    <name evidence="2" type="ORF">NQG31_07825</name>
</gene>
<evidence type="ECO:0000259" key="1">
    <source>
        <dbReference type="PROSITE" id="PS51186"/>
    </source>
</evidence>
<comment type="caution">
    <text evidence="2">The sequence shown here is derived from an EMBL/GenBank/DDBJ whole genome shotgun (WGS) entry which is preliminary data.</text>
</comment>
<dbReference type="Pfam" id="PF08445">
    <property type="entry name" value="FR47"/>
    <property type="match status" value="1"/>
</dbReference>
<dbReference type="PROSITE" id="PS51186">
    <property type="entry name" value="GNAT"/>
    <property type="match status" value="1"/>
</dbReference>
<dbReference type="Gene3D" id="3.40.630.30">
    <property type="match status" value="1"/>
</dbReference>
<dbReference type="RefSeq" id="WP_034816438.1">
    <property type="nucleotide sequence ID" value="NZ_JANIEK010000026.1"/>
</dbReference>
<accession>A0ABT2KYD5</accession>
<keyword evidence="2" id="KW-0808">Transferase</keyword>
<reference evidence="2 3" key="1">
    <citation type="submission" date="2022-07" db="EMBL/GenBank/DDBJ databases">
        <title>Genomic and pangenome structural analysis of the polyextremophile Exiguobacterium.</title>
        <authorList>
            <person name="Shen L."/>
        </authorList>
    </citation>
    <scope>NUCLEOTIDE SEQUENCE [LARGE SCALE GENOMIC DNA]</scope>
    <source>
        <strain evidence="2 3">12_1</strain>
    </source>
</reference>
<evidence type="ECO:0000313" key="2">
    <source>
        <dbReference type="EMBL" id="MCT4795449.1"/>
    </source>
</evidence>
<name>A0ABT2KYD5_9BACL</name>
<protein>
    <submittedName>
        <fullName evidence="2">GNAT family N-acetyltransferase</fullName>
        <ecNumber evidence="2">2.3.1.-</ecNumber>
    </submittedName>
</protein>
<dbReference type="GO" id="GO:0016746">
    <property type="term" value="F:acyltransferase activity"/>
    <property type="evidence" value="ECO:0007669"/>
    <property type="project" value="UniProtKB-KW"/>
</dbReference>
<dbReference type="EMBL" id="JANIEK010000026">
    <property type="protein sequence ID" value="MCT4795449.1"/>
    <property type="molecule type" value="Genomic_DNA"/>
</dbReference>
<dbReference type="InterPro" id="IPR000182">
    <property type="entry name" value="GNAT_dom"/>
</dbReference>
<dbReference type="Proteomes" id="UP001206821">
    <property type="component" value="Unassembled WGS sequence"/>
</dbReference>
<organism evidence="2 3">
    <name type="scientific">Exiguobacterium alkaliphilum</name>
    <dbReference type="NCBI Taxonomy" id="1428684"/>
    <lineage>
        <taxon>Bacteria</taxon>
        <taxon>Bacillati</taxon>
        <taxon>Bacillota</taxon>
        <taxon>Bacilli</taxon>
        <taxon>Bacillales</taxon>
        <taxon>Bacillales Family XII. Incertae Sedis</taxon>
        <taxon>Exiguobacterium</taxon>
    </lineage>
</organism>
<dbReference type="InterPro" id="IPR013653">
    <property type="entry name" value="GCN5-like_dom"/>
</dbReference>
<keyword evidence="2" id="KW-0012">Acyltransferase</keyword>
<dbReference type="EC" id="2.3.1.-" evidence="2"/>
<dbReference type="InterPro" id="IPR016181">
    <property type="entry name" value="Acyl_CoA_acyltransferase"/>
</dbReference>
<feature type="domain" description="N-acetyltransferase" evidence="1">
    <location>
        <begin position="143"/>
        <end position="281"/>
    </location>
</feature>
<proteinExistence type="predicted"/>
<dbReference type="SUPFAM" id="SSF55729">
    <property type="entry name" value="Acyl-CoA N-acyltransferases (Nat)"/>
    <property type="match status" value="1"/>
</dbReference>
<sequence>MEFKVWDDPGAFSERVLPELMKREAEHSLMIGILGNIQRGVYSAYHQLTVEDDGQLLAIMQVTPPHPLNYVIVDASRAQDVHETAIPALLERDIPFTEIVSERVHAETFATLWREYTGQNVSPFMAQGLYRLDRVNDIEMADGSMRHATTRDQGLLEGWFRAFERDSGLDPSEAEKVVRTVTMMIENDDAVIWEVDGMPVSCAKRSRPTENGVTVSFVYTVPEQRGNGYGRSIVAALSRELLKTKRFCTLYTDLTNPTSNKIYQEVGYEPIMESSWIRLAR</sequence>